<keyword evidence="2" id="KW-0378">Hydrolase</keyword>
<dbReference type="Gene3D" id="3.40.50.1110">
    <property type="entry name" value="SGNH hydrolase"/>
    <property type="match status" value="1"/>
</dbReference>
<dbReference type="SUPFAM" id="SSF52266">
    <property type="entry name" value="SGNH hydrolase"/>
    <property type="match status" value="1"/>
</dbReference>
<dbReference type="EMBL" id="CYYP01000006">
    <property type="protein sequence ID" value="CUN95376.1"/>
    <property type="molecule type" value="Genomic_DNA"/>
</dbReference>
<accession>A0A174B6J9</accession>
<proteinExistence type="predicted"/>
<dbReference type="PANTHER" id="PTHR30383">
    <property type="entry name" value="THIOESTERASE 1/PROTEASE 1/LYSOPHOSPHOLIPASE L1"/>
    <property type="match status" value="1"/>
</dbReference>
<dbReference type="InterPro" id="IPR013830">
    <property type="entry name" value="SGNH_hydro"/>
</dbReference>
<name>A0A174B6J9_9ACTN</name>
<evidence type="ECO:0000313" key="2">
    <source>
        <dbReference type="EMBL" id="CUN95376.1"/>
    </source>
</evidence>
<protein>
    <submittedName>
        <fullName evidence="2">GDSL-like Lipase/Acylhydrolase</fullName>
    </submittedName>
</protein>
<evidence type="ECO:0000259" key="1">
    <source>
        <dbReference type="Pfam" id="PF13472"/>
    </source>
</evidence>
<dbReference type="PANTHER" id="PTHR30383:SF29">
    <property type="entry name" value="SGNH HYDROLASE-TYPE ESTERASE DOMAIN-CONTAINING PROTEIN"/>
    <property type="match status" value="1"/>
</dbReference>
<dbReference type="Pfam" id="PF13472">
    <property type="entry name" value="Lipase_GDSL_2"/>
    <property type="match status" value="1"/>
</dbReference>
<dbReference type="Proteomes" id="UP000095468">
    <property type="component" value="Unassembled WGS sequence"/>
</dbReference>
<reference evidence="2 3" key="1">
    <citation type="submission" date="2015-09" db="EMBL/GenBank/DDBJ databases">
        <authorList>
            <consortium name="Pathogen Informatics"/>
        </authorList>
    </citation>
    <scope>NUCLEOTIDE SEQUENCE [LARGE SCALE GENOMIC DNA]</scope>
    <source>
        <strain evidence="2 3">2789STDY5608823</strain>
    </source>
</reference>
<dbReference type="RefSeq" id="WP_055286098.1">
    <property type="nucleotide sequence ID" value="NZ_CYYP01000006.1"/>
</dbReference>
<evidence type="ECO:0000313" key="3">
    <source>
        <dbReference type="Proteomes" id="UP000095468"/>
    </source>
</evidence>
<organism evidence="2 3">
    <name type="scientific">Collinsella aerofaciens</name>
    <dbReference type="NCBI Taxonomy" id="74426"/>
    <lineage>
        <taxon>Bacteria</taxon>
        <taxon>Bacillati</taxon>
        <taxon>Actinomycetota</taxon>
        <taxon>Coriobacteriia</taxon>
        <taxon>Coriobacteriales</taxon>
        <taxon>Coriobacteriaceae</taxon>
        <taxon>Collinsella</taxon>
    </lineage>
</organism>
<dbReference type="AlphaFoldDB" id="A0A174B6J9"/>
<dbReference type="InterPro" id="IPR051532">
    <property type="entry name" value="Ester_Hydrolysis_Enzymes"/>
</dbReference>
<gene>
    <name evidence="2" type="ORF">ERS852381_00871</name>
</gene>
<dbReference type="InterPro" id="IPR036514">
    <property type="entry name" value="SGNH_hydro_sf"/>
</dbReference>
<dbReference type="CDD" id="cd01839">
    <property type="entry name" value="SGNH_arylesterase_like"/>
    <property type="match status" value="1"/>
</dbReference>
<dbReference type="GO" id="GO:0016787">
    <property type="term" value="F:hydrolase activity"/>
    <property type="evidence" value="ECO:0007669"/>
    <property type="project" value="UniProtKB-KW"/>
</dbReference>
<feature type="domain" description="SGNH hydrolase-type esterase" evidence="1">
    <location>
        <begin position="6"/>
        <end position="197"/>
    </location>
</feature>
<sequence length="219" mass="24238">MKNVLCFGDSNTYGYDPAGMRDGTAVRYAQDVRWCGVAQRDLGEGWHVIEEGLNGRTTVRDDMCHLNTNLNGIRALPMLLEAHKPLDAIVIMLGTNDCKTVFGVTASDIARGTMALIRAVRAFPWTNAAPCPRILLMAPIKIKPQIADVYMTDFDERSVEASEHFAEYYAHVAEQFGCDFLNAAEFAEPGDIDYLHMMPESHESLGHAVAAKLQEMLGE</sequence>